<protein>
    <recommendedName>
        <fullName evidence="2">Arrestin-like N-terminal domain-containing protein</fullName>
    </recommendedName>
</protein>
<dbReference type="Proteomes" id="UP001221757">
    <property type="component" value="Unassembled WGS sequence"/>
</dbReference>
<name>A0AAD7DEH5_MYCRO</name>
<accession>A0AAD7DEH5</accession>
<feature type="region of interest" description="Disordered" evidence="1">
    <location>
        <begin position="225"/>
        <end position="246"/>
    </location>
</feature>
<evidence type="ECO:0000259" key="2">
    <source>
        <dbReference type="Pfam" id="PF00339"/>
    </source>
</evidence>
<reference evidence="3" key="1">
    <citation type="submission" date="2023-03" db="EMBL/GenBank/DDBJ databases">
        <title>Massive genome expansion in bonnet fungi (Mycena s.s.) driven by repeated elements and novel gene families across ecological guilds.</title>
        <authorList>
            <consortium name="Lawrence Berkeley National Laboratory"/>
            <person name="Harder C.B."/>
            <person name="Miyauchi S."/>
            <person name="Viragh M."/>
            <person name="Kuo A."/>
            <person name="Thoen E."/>
            <person name="Andreopoulos B."/>
            <person name="Lu D."/>
            <person name="Skrede I."/>
            <person name="Drula E."/>
            <person name="Henrissat B."/>
            <person name="Morin E."/>
            <person name="Kohler A."/>
            <person name="Barry K."/>
            <person name="LaButti K."/>
            <person name="Morin E."/>
            <person name="Salamov A."/>
            <person name="Lipzen A."/>
            <person name="Mereny Z."/>
            <person name="Hegedus B."/>
            <person name="Baldrian P."/>
            <person name="Stursova M."/>
            <person name="Weitz H."/>
            <person name="Taylor A."/>
            <person name="Grigoriev I.V."/>
            <person name="Nagy L.G."/>
            <person name="Martin F."/>
            <person name="Kauserud H."/>
        </authorList>
    </citation>
    <scope>NUCLEOTIDE SEQUENCE</scope>
    <source>
        <strain evidence="3">CBHHK067</strain>
    </source>
</reference>
<comment type="caution">
    <text evidence="3">The sequence shown here is derived from an EMBL/GenBank/DDBJ whole genome shotgun (WGS) entry which is preliminary data.</text>
</comment>
<dbReference type="PANTHER" id="PTHR11188">
    <property type="entry name" value="ARRESTIN DOMAIN CONTAINING PROTEIN"/>
    <property type="match status" value="1"/>
</dbReference>
<organism evidence="3 4">
    <name type="scientific">Mycena rosella</name>
    <name type="common">Pink bonnet</name>
    <name type="synonym">Agaricus rosellus</name>
    <dbReference type="NCBI Taxonomy" id="1033263"/>
    <lineage>
        <taxon>Eukaryota</taxon>
        <taxon>Fungi</taxon>
        <taxon>Dikarya</taxon>
        <taxon>Basidiomycota</taxon>
        <taxon>Agaricomycotina</taxon>
        <taxon>Agaricomycetes</taxon>
        <taxon>Agaricomycetidae</taxon>
        <taxon>Agaricales</taxon>
        <taxon>Marasmiineae</taxon>
        <taxon>Mycenaceae</taxon>
        <taxon>Mycena</taxon>
    </lineage>
</organism>
<dbReference type="Gene3D" id="2.60.40.640">
    <property type="match status" value="1"/>
</dbReference>
<dbReference type="InterPro" id="IPR011021">
    <property type="entry name" value="Arrestin-like_N"/>
</dbReference>
<keyword evidence="4" id="KW-1185">Reference proteome</keyword>
<dbReference type="GO" id="GO:0005737">
    <property type="term" value="C:cytoplasm"/>
    <property type="evidence" value="ECO:0007669"/>
    <property type="project" value="TreeGrafter"/>
</dbReference>
<dbReference type="EMBL" id="JARKIE010000069">
    <property type="protein sequence ID" value="KAJ7689771.1"/>
    <property type="molecule type" value="Genomic_DNA"/>
</dbReference>
<feature type="region of interest" description="Disordered" evidence="1">
    <location>
        <begin position="385"/>
        <end position="410"/>
    </location>
</feature>
<dbReference type="PANTHER" id="PTHR11188:SF17">
    <property type="entry name" value="FI21816P1"/>
    <property type="match status" value="1"/>
</dbReference>
<evidence type="ECO:0000256" key="1">
    <source>
        <dbReference type="SAM" id="MobiDB-lite"/>
    </source>
</evidence>
<dbReference type="Pfam" id="PF00339">
    <property type="entry name" value="Arrestin_N"/>
    <property type="match status" value="1"/>
</dbReference>
<dbReference type="GO" id="GO:0015031">
    <property type="term" value="P:protein transport"/>
    <property type="evidence" value="ECO:0007669"/>
    <property type="project" value="TreeGrafter"/>
</dbReference>
<feature type="domain" description="Arrestin-like N-terminal" evidence="2">
    <location>
        <begin position="15"/>
        <end position="151"/>
    </location>
</feature>
<proteinExistence type="predicted"/>
<dbReference type="InterPro" id="IPR014752">
    <property type="entry name" value="Arrestin-like_C"/>
</dbReference>
<sequence length="410" mass="45749">MASSTTPQPITLKFQNVVRVAGETIEGSVDLNVALAQEDHIQQLRIKFRGAITTKITIQDAQTSTTHIETIPLIHSDLSLWKQGAAFPDAGSHILVCPFRFKLSENLPPSFHCSGHSATGATISYSLEVVGDRLGLFRPNERLRRIISVVPAASQSQLLVNESLRQGWIGQWKDTKQDIKLRRGILGHYSHAYVTLWIPDLASFPISTPIPFSFHIVTETKVIDRSDRPEDKHGKPLFPAPPTSSTQLTQVLRRQTEVRVRDIIRYEEDTFDLQGTRNLGDAAQLRGVDAVVDELQWIPKEGKDRGVWRRGAHFNSTLSFPFAPTVRTKTLDWLYVLQFVVPFPGIGNDLKLEFPIHLGPGSPCPPSPNGMHGLSSRTYAEVLPAGPPPMLDLPPSYWAGDDHDWDDEKQ</sequence>
<gene>
    <name evidence="3" type="ORF">B0H17DRAFT_1065849</name>
</gene>
<evidence type="ECO:0000313" key="3">
    <source>
        <dbReference type="EMBL" id="KAJ7689771.1"/>
    </source>
</evidence>
<evidence type="ECO:0000313" key="4">
    <source>
        <dbReference type="Proteomes" id="UP001221757"/>
    </source>
</evidence>
<feature type="compositionally biased region" description="Basic and acidic residues" evidence="1">
    <location>
        <begin position="400"/>
        <end position="410"/>
    </location>
</feature>
<dbReference type="InterPro" id="IPR050357">
    <property type="entry name" value="Arrestin_domain-protein"/>
</dbReference>
<dbReference type="AlphaFoldDB" id="A0AAD7DEH5"/>
<feature type="compositionally biased region" description="Basic and acidic residues" evidence="1">
    <location>
        <begin position="225"/>
        <end position="234"/>
    </location>
</feature>